<evidence type="ECO:0000256" key="1">
    <source>
        <dbReference type="ARBA" id="ARBA00000707"/>
    </source>
</evidence>
<dbReference type="PANTHER" id="PTHR13291">
    <property type="entry name" value="JOSEPHIN 1, 2"/>
    <property type="match status" value="1"/>
</dbReference>
<dbReference type="GO" id="GO:0004843">
    <property type="term" value="F:cysteine-type deubiquitinase activity"/>
    <property type="evidence" value="ECO:0007669"/>
    <property type="project" value="UniProtKB-EC"/>
</dbReference>
<organism evidence="11 12">
    <name type="scientific">Mikania micrantha</name>
    <name type="common">bitter vine</name>
    <dbReference type="NCBI Taxonomy" id="192012"/>
    <lineage>
        <taxon>Eukaryota</taxon>
        <taxon>Viridiplantae</taxon>
        <taxon>Streptophyta</taxon>
        <taxon>Embryophyta</taxon>
        <taxon>Tracheophyta</taxon>
        <taxon>Spermatophyta</taxon>
        <taxon>Magnoliopsida</taxon>
        <taxon>eudicotyledons</taxon>
        <taxon>Gunneridae</taxon>
        <taxon>Pentapetalae</taxon>
        <taxon>asterids</taxon>
        <taxon>campanulids</taxon>
        <taxon>Asterales</taxon>
        <taxon>Asteraceae</taxon>
        <taxon>Asteroideae</taxon>
        <taxon>Heliantheae alliance</taxon>
        <taxon>Eupatorieae</taxon>
        <taxon>Mikania</taxon>
    </lineage>
</organism>
<dbReference type="PROSITE" id="PS50957">
    <property type="entry name" value="JOSEPHIN"/>
    <property type="match status" value="1"/>
</dbReference>
<evidence type="ECO:0000256" key="6">
    <source>
        <dbReference type="PROSITE-ProRule" id="PRU00047"/>
    </source>
</evidence>
<sequence>MAEDGKVAIEKFNGSDFDKPDKMEQADWELKDKKARAVITLALAKSVAFNIMKETTASGMMKALSNMYEKPSAANKVFLIRELVNTKMMEGASMTSHINNLNSILSRLLSVGIKFDDEVQALLLLSLFPDSWSGTITAVTSSARASGMTFVGIRDLVLGEDIRRKNQGGSSSSEMLHVGRGRRNSRDSGSWGRSSSRTKKIVKCWNCNEVGHVKSQCPKKQLNAATEDVFEDDALILSENSVDSWVMDYGASFHATHSSELMKNLKIGDFGKVRLGNGEFLNVTGIGDGLAIDEINNTESGVFKKSEIQKNPKLWEERLAARIEEKDAFTRNDLDVIAEKLVLEDPYKGTWTPFSVIFKPHHNSLTGNYDVNVLVVAVEGKGKKVIWHDRRNKASSIDLDESEGKLTGIVLNVPVKRYGGIWRSRHWVSLRKINGVWYNLDSDFASPYAFKSIDELRDFLDFAIDGGSEILLVKDQG</sequence>
<dbReference type="EMBL" id="SZYD01000016">
    <property type="protein sequence ID" value="KAD3336467.1"/>
    <property type="molecule type" value="Genomic_DNA"/>
</dbReference>
<dbReference type="Gene3D" id="3.90.70.40">
    <property type="match status" value="1"/>
</dbReference>
<keyword evidence="6" id="KW-0862">Zinc</keyword>
<evidence type="ECO:0000313" key="12">
    <source>
        <dbReference type="Proteomes" id="UP000326396"/>
    </source>
</evidence>
<dbReference type="Pfam" id="PF00098">
    <property type="entry name" value="zf-CCHC"/>
    <property type="match status" value="1"/>
</dbReference>
<comment type="catalytic activity">
    <reaction evidence="1">
        <text>Thiol-dependent hydrolysis of ester, thioester, amide, peptide and isopeptide bonds formed by the C-terminal Gly of ubiquitin (a 76-residue protein attached to proteins as an intracellular targeting signal).</text>
        <dbReference type="EC" id="3.4.19.12"/>
    </reaction>
</comment>
<dbReference type="Proteomes" id="UP000326396">
    <property type="component" value="Linkage Group LG6"/>
</dbReference>
<proteinExistence type="predicted"/>
<reference evidence="11 12" key="1">
    <citation type="submission" date="2019-05" db="EMBL/GenBank/DDBJ databases">
        <title>Mikania micrantha, genome provides insights into the molecular mechanism of rapid growth.</title>
        <authorList>
            <person name="Liu B."/>
        </authorList>
    </citation>
    <scope>NUCLEOTIDE SEQUENCE [LARGE SCALE GENOMIC DNA]</scope>
    <source>
        <strain evidence="11">NLD-2019</strain>
        <tissue evidence="11">Leaf</tissue>
    </source>
</reference>
<keyword evidence="6" id="KW-0863">Zinc-finger</keyword>
<dbReference type="GO" id="GO:0008270">
    <property type="term" value="F:zinc ion binding"/>
    <property type="evidence" value="ECO:0007669"/>
    <property type="project" value="UniProtKB-KW"/>
</dbReference>
<evidence type="ECO:0000259" key="10">
    <source>
        <dbReference type="PROSITE" id="PS50957"/>
    </source>
</evidence>
<dbReference type="EC" id="3.4.19.12" evidence="2"/>
<evidence type="ECO:0000256" key="2">
    <source>
        <dbReference type="ARBA" id="ARBA00012759"/>
    </source>
</evidence>
<dbReference type="OrthoDB" id="422700at2759"/>
<dbReference type="GO" id="GO:0006508">
    <property type="term" value="P:proteolysis"/>
    <property type="evidence" value="ECO:0007669"/>
    <property type="project" value="UniProtKB-KW"/>
</dbReference>
<dbReference type="SMART" id="SM01246">
    <property type="entry name" value="Josephin"/>
    <property type="match status" value="1"/>
</dbReference>
<feature type="domain" description="CCHC-type" evidence="9">
    <location>
        <begin position="203"/>
        <end position="219"/>
    </location>
</feature>
<dbReference type="PROSITE" id="PS50158">
    <property type="entry name" value="ZF_CCHC"/>
    <property type="match status" value="1"/>
</dbReference>
<keyword evidence="3" id="KW-0645">Protease</keyword>
<evidence type="ECO:0000256" key="8">
    <source>
        <dbReference type="SAM" id="MobiDB-lite"/>
    </source>
</evidence>
<dbReference type="GO" id="GO:0003676">
    <property type="term" value="F:nucleic acid binding"/>
    <property type="evidence" value="ECO:0007669"/>
    <property type="project" value="InterPro"/>
</dbReference>
<keyword evidence="12" id="KW-1185">Reference proteome</keyword>
<dbReference type="AlphaFoldDB" id="A0A5N6M7Q4"/>
<evidence type="ECO:0000256" key="4">
    <source>
        <dbReference type="ARBA" id="ARBA00022786"/>
    </source>
</evidence>
<keyword evidence="6" id="KW-0479">Metal-binding</keyword>
<dbReference type="InterPro" id="IPR001878">
    <property type="entry name" value="Znf_CCHC"/>
</dbReference>
<keyword evidence="5" id="KW-0378">Hydrolase</keyword>
<dbReference type="Pfam" id="PF02099">
    <property type="entry name" value="Josephin"/>
    <property type="match status" value="1"/>
</dbReference>
<evidence type="ECO:0000256" key="3">
    <source>
        <dbReference type="ARBA" id="ARBA00022670"/>
    </source>
</evidence>
<feature type="domain" description="Josephin" evidence="10">
    <location>
        <begin position="301"/>
        <end position="477"/>
    </location>
</feature>
<name>A0A5N6M7Q4_9ASTR</name>
<gene>
    <name evidence="11" type="ORF">E3N88_31986</name>
</gene>
<comment type="caution">
    <text evidence="11">The sequence shown here is derived from an EMBL/GenBank/DDBJ whole genome shotgun (WGS) entry which is preliminary data.</text>
</comment>
<dbReference type="Pfam" id="PF22936">
    <property type="entry name" value="Pol_BBD"/>
    <property type="match status" value="1"/>
</dbReference>
<evidence type="ECO:0000313" key="11">
    <source>
        <dbReference type="EMBL" id="KAD3336467.1"/>
    </source>
</evidence>
<dbReference type="Gene3D" id="4.10.60.10">
    <property type="entry name" value="Zinc finger, CCHC-type"/>
    <property type="match status" value="1"/>
</dbReference>
<protein>
    <recommendedName>
        <fullName evidence="2">ubiquitinyl hydrolase 1</fullName>
        <ecNumber evidence="2">3.4.19.12</ecNumber>
    </recommendedName>
</protein>
<evidence type="ECO:0000256" key="7">
    <source>
        <dbReference type="PROSITE-ProRule" id="PRU00331"/>
    </source>
</evidence>
<dbReference type="InterPro" id="IPR006155">
    <property type="entry name" value="Josephin"/>
</dbReference>
<dbReference type="SMART" id="SM00343">
    <property type="entry name" value="ZnF_C2HC"/>
    <property type="match status" value="1"/>
</dbReference>
<evidence type="ECO:0000259" key="9">
    <source>
        <dbReference type="PROSITE" id="PS50158"/>
    </source>
</evidence>
<dbReference type="InterPro" id="IPR040053">
    <property type="entry name" value="JOSD1/2"/>
</dbReference>
<keyword evidence="4" id="KW-0833">Ubl conjugation pathway</keyword>
<dbReference type="GO" id="GO:0016579">
    <property type="term" value="P:protein deubiquitination"/>
    <property type="evidence" value="ECO:0007669"/>
    <property type="project" value="InterPro"/>
</dbReference>
<dbReference type="SUPFAM" id="SSF57756">
    <property type="entry name" value="Retrovirus zinc finger-like domains"/>
    <property type="match status" value="1"/>
</dbReference>
<evidence type="ECO:0000256" key="5">
    <source>
        <dbReference type="ARBA" id="ARBA00022801"/>
    </source>
</evidence>
<comment type="caution">
    <text evidence="7">Lacks conserved residue(s) required for the propagation of feature annotation.</text>
</comment>
<dbReference type="InterPro" id="IPR054722">
    <property type="entry name" value="PolX-like_BBD"/>
</dbReference>
<accession>A0A5N6M7Q4</accession>
<dbReference type="PANTHER" id="PTHR13291:SF0">
    <property type="entry name" value="JOSEPHIN-LIKE PROTEIN"/>
    <property type="match status" value="1"/>
</dbReference>
<dbReference type="InterPro" id="IPR036875">
    <property type="entry name" value="Znf_CCHC_sf"/>
</dbReference>
<dbReference type="Pfam" id="PF14223">
    <property type="entry name" value="Retrotran_gag_2"/>
    <property type="match status" value="1"/>
</dbReference>
<feature type="region of interest" description="Disordered" evidence="8">
    <location>
        <begin position="164"/>
        <end position="194"/>
    </location>
</feature>